<organism evidence="1 2">
    <name type="scientific">Pichia membranifaciens NRRL Y-2026</name>
    <dbReference type="NCBI Taxonomy" id="763406"/>
    <lineage>
        <taxon>Eukaryota</taxon>
        <taxon>Fungi</taxon>
        <taxon>Dikarya</taxon>
        <taxon>Ascomycota</taxon>
        <taxon>Saccharomycotina</taxon>
        <taxon>Pichiomycetes</taxon>
        <taxon>Pichiales</taxon>
        <taxon>Pichiaceae</taxon>
        <taxon>Pichia</taxon>
    </lineage>
</organism>
<dbReference type="RefSeq" id="XP_019015399.1">
    <property type="nucleotide sequence ID" value="XM_019161913.1"/>
</dbReference>
<dbReference type="AlphaFoldDB" id="A0A1E3NDV9"/>
<keyword evidence="2" id="KW-1185">Reference proteome</keyword>
<reference evidence="1 2" key="1">
    <citation type="journal article" date="2016" name="Proc. Natl. Acad. Sci. U.S.A.">
        <title>Comparative genomics of biotechnologically important yeasts.</title>
        <authorList>
            <person name="Riley R."/>
            <person name="Haridas S."/>
            <person name="Wolfe K.H."/>
            <person name="Lopes M.R."/>
            <person name="Hittinger C.T."/>
            <person name="Goeker M."/>
            <person name="Salamov A.A."/>
            <person name="Wisecaver J.H."/>
            <person name="Long T.M."/>
            <person name="Calvey C.H."/>
            <person name="Aerts A.L."/>
            <person name="Barry K.W."/>
            <person name="Choi C."/>
            <person name="Clum A."/>
            <person name="Coughlan A.Y."/>
            <person name="Deshpande S."/>
            <person name="Douglass A.P."/>
            <person name="Hanson S.J."/>
            <person name="Klenk H.-P."/>
            <person name="LaButti K.M."/>
            <person name="Lapidus A."/>
            <person name="Lindquist E.A."/>
            <person name="Lipzen A.M."/>
            <person name="Meier-Kolthoff J.P."/>
            <person name="Ohm R.A."/>
            <person name="Otillar R.P."/>
            <person name="Pangilinan J.L."/>
            <person name="Peng Y."/>
            <person name="Rokas A."/>
            <person name="Rosa C.A."/>
            <person name="Scheuner C."/>
            <person name="Sibirny A.A."/>
            <person name="Slot J.C."/>
            <person name="Stielow J.B."/>
            <person name="Sun H."/>
            <person name="Kurtzman C.P."/>
            <person name="Blackwell M."/>
            <person name="Grigoriev I.V."/>
            <person name="Jeffries T.W."/>
        </authorList>
    </citation>
    <scope>NUCLEOTIDE SEQUENCE [LARGE SCALE GENOMIC DNA]</scope>
    <source>
        <strain evidence="1 2">NRRL Y-2026</strain>
    </source>
</reference>
<name>A0A1E3NDV9_9ASCO</name>
<dbReference type="EMBL" id="KV454007">
    <property type="protein sequence ID" value="ODQ44286.1"/>
    <property type="molecule type" value="Genomic_DNA"/>
</dbReference>
<dbReference type="GeneID" id="30178600"/>
<proteinExistence type="predicted"/>
<evidence type="ECO:0000313" key="2">
    <source>
        <dbReference type="Proteomes" id="UP000094455"/>
    </source>
</evidence>
<evidence type="ECO:0000313" key="1">
    <source>
        <dbReference type="EMBL" id="ODQ44286.1"/>
    </source>
</evidence>
<gene>
    <name evidence="1" type="ORF">PICMEDRAFT_18214</name>
</gene>
<sequence length="134" mass="15477">MVLMLDDEAAFSFPVKASVLDEAGELRHYEYCVKVFNSYKLFIKYLLIHTNGKRVPREFLKAFEGERGYQPLENFNAVYATILKKRNNYTDTMTRRLANGSVMVNGFIFTPQLIASLYKKLKDEYNQGVSDLNA</sequence>
<protein>
    <submittedName>
        <fullName evidence="1">Uncharacterized protein</fullName>
    </submittedName>
</protein>
<dbReference type="Proteomes" id="UP000094455">
    <property type="component" value="Unassembled WGS sequence"/>
</dbReference>
<accession>A0A1E3NDV9</accession>